<sequence>MSVPPSSQDALLGGLLCASLAIYLTFLRERSQGRKFFRACGRPAWLKTLGPHVFSVRTDWGPWGIDNPEPKHLLQTWEEINRMFHVASAEQEPQGKFPLISAYHSISVPYNTPNQDGHAVDISWSDRETIAEGAAPGLAMFSVIDGHGANSSVADLLQGVLHPSIAYAIAQKSGEDNHPSPEEIADAVKSSIVALDKDILAAPTQLLAKAPGVVSELPNPSPTLLQLLPLETAGACAVTVIVDAVTDKLYVANIGDCRAVAGWQNPVTGEWRCDVLTDIGDMVAENPLESARIRAEHPHEHPDDFLSASDLAPRVLGYLVPTRSFGDATAKRDEETMKWLEERYGVKYDELKKPSVNPPYVSNEPEVIMRDLHPESGEALRFVIAASDGLWDFISSEEACLLVTAAMDPARHVQTEDRPYPNGPLPGISEKTCKGTWSFEDDKLATHLVRNAVGRGDKWETQRLFSMKDNGGRIFRDDATAIVVTFGERCKGGNTA</sequence>
<dbReference type="PROSITE" id="PS51746">
    <property type="entry name" value="PPM_2"/>
    <property type="match status" value="1"/>
</dbReference>
<keyword evidence="4" id="KW-1185">Reference proteome</keyword>
<organism evidence="3 4">
    <name type="scientific">Papiliotrema laurentii</name>
    <name type="common">Cryptococcus laurentii</name>
    <dbReference type="NCBI Taxonomy" id="5418"/>
    <lineage>
        <taxon>Eukaryota</taxon>
        <taxon>Fungi</taxon>
        <taxon>Dikarya</taxon>
        <taxon>Basidiomycota</taxon>
        <taxon>Agaricomycotina</taxon>
        <taxon>Tremellomycetes</taxon>
        <taxon>Tremellales</taxon>
        <taxon>Rhynchogastremaceae</taxon>
        <taxon>Papiliotrema</taxon>
    </lineage>
</organism>
<feature type="domain" description="PPM-type phosphatase" evidence="2">
    <location>
        <begin position="115"/>
        <end position="486"/>
    </location>
</feature>
<accession>A0AAD9FN54</accession>
<keyword evidence="1" id="KW-0812">Transmembrane</keyword>
<reference evidence="3" key="1">
    <citation type="submission" date="2023-02" db="EMBL/GenBank/DDBJ databases">
        <title>Identification and recombinant expression of a fungal hydrolase from Papiliotrema laurentii that hydrolyzes apple cutin and clears colloidal polyester polyurethane.</title>
        <authorList>
            <consortium name="DOE Joint Genome Institute"/>
            <person name="Roman V.A."/>
            <person name="Bojanowski C."/>
            <person name="Crable B.R."/>
            <person name="Wagner D.N."/>
            <person name="Hung C.S."/>
            <person name="Nadeau L.J."/>
            <person name="Schratz L."/>
            <person name="Haridas S."/>
            <person name="Pangilinan J."/>
            <person name="Lipzen A."/>
            <person name="Na H."/>
            <person name="Yan M."/>
            <person name="Ng V."/>
            <person name="Grigoriev I.V."/>
            <person name="Spatafora J.W."/>
            <person name="Barlow D."/>
            <person name="Biffinger J."/>
            <person name="Kelley-Loughnane N."/>
            <person name="Varaljay V.A."/>
            <person name="Crookes-Goodson W.J."/>
        </authorList>
    </citation>
    <scope>NUCLEOTIDE SEQUENCE</scope>
    <source>
        <strain evidence="3">5307AH</strain>
    </source>
</reference>
<dbReference type="InterPro" id="IPR001932">
    <property type="entry name" value="PPM-type_phosphatase-like_dom"/>
</dbReference>
<dbReference type="SUPFAM" id="SSF81606">
    <property type="entry name" value="PP2C-like"/>
    <property type="match status" value="1"/>
</dbReference>
<dbReference type="InterPro" id="IPR015655">
    <property type="entry name" value="PP2C"/>
</dbReference>
<name>A0AAD9FN54_PAPLA</name>
<keyword evidence="1" id="KW-1133">Transmembrane helix</keyword>
<evidence type="ECO:0000259" key="2">
    <source>
        <dbReference type="PROSITE" id="PS51746"/>
    </source>
</evidence>
<dbReference type="Proteomes" id="UP001182556">
    <property type="component" value="Unassembled WGS sequence"/>
</dbReference>
<dbReference type="AlphaFoldDB" id="A0AAD9FN54"/>
<dbReference type="Gene3D" id="3.60.40.10">
    <property type="entry name" value="PPM-type phosphatase domain"/>
    <property type="match status" value="1"/>
</dbReference>
<dbReference type="SMART" id="SM00332">
    <property type="entry name" value="PP2Cc"/>
    <property type="match status" value="1"/>
</dbReference>
<gene>
    <name evidence="3" type="ORF">DB88DRAFT_529422</name>
</gene>
<dbReference type="PANTHER" id="PTHR47992">
    <property type="entry name" value="PROTEIN PHOSPHATASE"/>
    <property type="match status" value="1"/>
</dbReference>
<dbReference type="InterPro" id="IPR036457">
    <property type="entry name" value="PPM-type-like_dom_sf"/>
</dbReference>
<comment type="caution">
    <text evidence="3">The sequence shown here is derived from an EMBL/GenBank/DDBJ whole genome shotgun (WGS) entry which is preliminary data.</text>
</comment>
<protein>
    <submittedName>
        <fullName evidence="3">Phosphatase 2C-like domain-containing protein</fullName>
    </submittedName>
</protein>
<proteinExistence type="predicted"/>
<dbReference type="Pfam" id="PF00481">
    <property type="entry name" value="PP2C"/>
    <property type="match status" value="1"/>
</dbReference>
<dbReference type="GO" id="GO:0004722">
    <property type="term" value="F:protein serine/threonine phosphatase activity"/>
    <property type="evidence" value="ECO:0007669"/>
    <property type="project" value="InterPro"/>
</dbReference>
<evidence type="ECO:0000256" key="1">
    <source>
        <dbReference type="SAM" id="Phobius"/>
    </source>
</evidence>
<keyword evidence="1" id="KW-0472">Membrane</keyword>
<evidence type="ECO:0000313" key="3">
    <source>
        <dbReference type="EMBL" id="KAK1922859.1"/>
    </source>
</evidence>
<dbReference type="CDD" id="cd00143">
    <property type="entry name" value="PP2Cc"/>
    <property type="match status" value="1"/>
</dbReference>
<dbReference type="EMBL" id="JAODAN010000007">
    <property type="protein sequence ID" value="KAK1922859.1"/>
    <property type="molecule type" value="Genomic_DNA"/>
</dbReference>
<evidence type="ECO:0000313" key="4">
    <source>
        <dbReference type="Proteomes" id="UP001182556"/>
    </source>
</evidence>
<feature type="transmembrane region" description="Helical" evidence="1">
    <location>
        <begin position="12"/>
        <end position="28"/>
    </location>
</feature>